<dbReference type="Pfam" id="PF00258">
    <property type="entry name" value="Flavodoxin_1"/>
    <property type="match status" value="1"/>
</dbReference>
<evidence type="ECO:0000256" key="15">
    <source>
        <dbReference type="ARBA" id="ARBA00023128"/>
    </source>
</evidence>
<dbReference type="GO" id="GO:0005829">
    <property type="term" value="C:cytosol"/>
    <property type="evidence" value="ECO:0007669"/>
    <property type="project" value="TreeGrafter"/>
</dbReference>
<dbReference type="InterPro" id="IPR008254">
    <property type="entry name" value="Flavodoxin/NO_synth"/>
</dbReference>
<dbReference type="PRINTS" id="PR00369">
    <property type="entry name" value="FLAVODOXIN"/>
</dbReference>
<dbReference type="InterPro" id="IPR023208">
    <property type="entry name" value="P450R"/>
</dbReference>
<feature type="binding site" evidence="20">
    <location>
        <position position="703"/>
    </location>
    <ligand>
        <name>FAD</name>
        <dbReference type="ChEBI" id="CHEBI:57692"/>
    </ligand>
</feature>
<keyword evidence="8 20" id="KW-0274">FAD</keyword>
<feature type="binding site" evidence="20">
    <location>
        <begin position="174"/>
        <end position="183"/>
    </location>
    <ligand>
        <name>FMN</name>
        <dbReference type="ChEBI" id="CHEBI:58210"/>
    </ligand>
</feature>
<dbReference type="GO" id="GO:0005789">
    <property type="term" value="C:endoplasmic reticulum membrane"/>
    <property type="evidence" value="ECO:0007669"/>
    <property type="project" value="UniProtKB-SubCell"/>
</dbReference>
<feature type="binding site" evidence="20">
    <location>
        <begin position="82"/>
        <end position="87"/>
    </location>
    <ligand>
        <name>FMN</name>
        <dbReference type="ChEBI" id="CHEBI:58210"/>
    </ligand>
</feature>
<evidence type="ECO:0000313" key="24">
    <source>
        <dbReference type="EMBL" id="CVK96637.1"/>
    </source>
</evidence>
<dbReference type="InterPro" id="IPR029039">
    <property type="entry name" value="Flavoprotein-like_sf"/>
</dbReference>
<feature type="binding site" evidence="20">
    <location>
        <begin position="623"/>
        <end position="624"/>
    </location>
    <ligand>
        <name>NADP(+)</name>
        <dbReference type="ChEBI" id="CHEBI:58349"/>
    </ligand>
</feature>
<evidence type="ECO:0000256" key="16">
    <source>
        <dbReference type="ARBA" id="ARBA00023136"/>
    </source>
</evidence>
<comment type="subcellular location">
    <subcellularLocation>
        <location evidence="20">Endoplasmic reticulum membrane</location>
        <topology evidence="20">Single-pass membrane protein</topology>
        <orientation evidence="20">Cytoplasmic side</orientation>
    </subcellularLocation>
    <subcellularLocation>
        <location evidence="20">Mitochondrion outer membrane</location>
        <topology evidence="20">Single-pass membrane protein</topology>
        <orientation evidence="20">Cytoplasmic side</orientation>
    </subcellularLocation>
    <subcellularLocation>
        <location evidence="20">Cell membrane</location>
        <topology evidence="20">Single-pass membrane protein</topology>
        <orientation evidence="20">Cytoplasmic side</orientation>
    </subcellularLocation>
</comment>
<dbReference type="SUPFAM" id="SSF52343">
    <property type="entry name" value="Ferredoxin reductase-like, C-terminal NADP-linked domain"/>
    <property type="match status" value="1"/>
</dbReference>
<dbReference type="HAMAP" id="MF_03212">
    <property type="entry name" value="NCPR"/>
    <property type="match status" value="1"/>
</dbReference>
<dbReference type="GO" id="GO:0010181">
    <property type="term" value="F:FMN binding"/>
    <property type="evidence" value="ECO:0007669"/>
    <property type="project" value="UniProtKB-UniRule"/>
</dbReference>
<comment type="similarity">
    <text evidence="20 21">In the C-terminal section; belongs to the flavoprotein pyridine nucleotide cytochrome reductase family.</text>
</comment>
<evidence type="ECO:0000259" key="23">
    <source>
        <dbReference type="PROSITE" id="PS51384"/>
    </source>
</evidence>
<dbReference type="InterPro" id="IPR001094">
    <property type="entry name" value="Flavdoxin-like"/>
</dbReference>
<dbReference type="Gene3D" id="3.40.50.80">
    <property type="entry name" value="Nucleotide-binding domain of ferredoxin-NADP reductase (FNR) module"/>
    <property type="match status" value="1"/>
</dbReference>
<keyword evidence="12 20" id="KW-0560">Oxidoreductase</keyword>
<keyword evidence="7 20" id="KW-0256">Endoplasmic reticulum</keyword>
<feature type="binding site" evidence="20">
    <location>
        <position position="306"/>
    </location>
    <ligand>
        <name>NADP(+)</name>
        <dbReference type="ChEBI" id="CHEBI:58349"/>
    </ligand>
</feature>
<feature type="binding site" evidence="20">
    <location>
        <begin position="497"/>
        <end position="500"/>
    </location>
    <ligand>
        <name>FAD</name>
        <dbReference type="ChEBI" id="CHEBI:57692"/>
    </ligand>
</feature>
<keyword evidence="5" id="KW-0812">Transmembrane</keyword>
<evidence type="ECO:0000256" key="21">
    <source>
        <dbReference type="PIRNR" id="PIRNR000208"/>
    </source>
</evidence>
<evidence type="ECO:0000256" key="6">
    <source>
        <dbReference type="ARBA" id="ARBA00022787"/>
    </source>
</evidence>
<dbReference type="Gene3D" id="1.20.990.10">
    <property type="entry name" value="NADPH-cytochrome p450 Reductase, Chain A, domain 3"/>
    <property type="match status" value="1"/>
</dbReference>
<dbReference type="Pfam" id="PF00175">
    <property type="entry name" value="NAD_binding_1"/>
    <property type="match status" value="1"/>
</dbReference>
<dbReference type="InterPro" id="IPR017927">
    <property type="entry name" value="FAD-bd_FR_type"/>
</dbReference>
<dbReference type="Gene3D" id="2.40.30.10">
    <property type="entry name" value="Translation factors"/>
    <property type="match status" value="1"/>
</dbReference>
<keyword evidence="17 20" id="KW-1207">Sterol metabolism</keyword>
<keyword evidence="2 20" id="KW-0444">Lipid biosynthesis</keyword>
<keyword evidence="3 20" id="KW-0285">Flavoprotein</keyword>
<comment type="caution">
    <text evidence="24">The sequence shown here is derived from an EMBL/GenBank/DDBJ whole genome shotgun (WGS) entry which is preliminary data.</text>
</comment>
<dbReference type="InterPro" id="IPR017938">
    <property type="entry name" value="Riboflavin_synthase-like_b-brl"/>
</dbReference>
<feature type="binding site" evidence="20">
    <location>
        <position position="561"/>
    </location>
    <ligand>
        <name>NADP(+)</name>
        <dbReference type="ChEBI" id="CHEBI:58349"/>
    </ligand>
</feature>
<evidence type="ECO:0000256" key="9">
    <source>
        <dbReference type="ARBA" id="ARBA00022857"/>
    </source>
</evidence>
<dbReference type="FunFam" id="3.40.50.80:FF:000018">
    <property type="entry name" value="NADPH--cytochrome P450 reductase"/>
    <property type="match status" value="1"/>
</dbReference>
<comment type="function">
    <text evidence="20">This enzyme is required for electron transfer from NADP to cytochrome P450 in microsomes. It can also provide electron transfer to heme oxygenase and cytochrome B5. Involved in ergosterol biosynthesis.</text>
</comment>
<feature type="binding site" evidence="20">
    <location>
        <begin position="460"/>
        <end position="463"/>
    </location>
    <ligand>
        <name>FAD</name>
        <dbReference type="ChEBI" id="CHEBI:57692"/>
    </ligand>
</feature>
<keyword evidence="4 20" id="KW-0288">FMN</keyword>
<feature type="binding site" evidence="20">
    <location>
        <begin position="133"/>
        <end position="136"/>
    </location>
    <ligand>
        <name>FMN</name>
        <dbReference type="ChEBI" id="CHEBI:58210"/>
    </ligand>
</feature>
<comment type="similarity">
    <text evidence="20">Belongs to the NADPH--cytochrome P450 reductase family.</text>
</comment>
<feature type="binding site" evidence="20">
    <location>
        <begin position="478"/>
        <end position="480"/>
    </location>
    <ligand>
        <name>FAD</name>
        <dbReference type="ChEBI" id="CHEBI:57692"/>
    </ligand>
</feature>
<keyword evidence="9 20" id="KW-0521">NADP</keyword>
<evidence type="ECO:0000256" key="8">
    <source>
        <dbReference type="ARBA" id="ARBA00022827"/>
    </source>
</evidence>
<evidence type="ECO:0000256" key="19">
    <source>
        <dbReference type="ARBA" id="ARBA00049342"/>
    </source>
</evidence>
<feature type="domain" description="Flavodoxin-like" evidence="22">
    <location>
        <begin position="76"/>
        <end position="226"/>
    </location>
</feature>
<evidence type="ECO:0000256" key="5">
    <source>
        <dbReference type="ARBA" id="ARBA00022692"/>
    </source>
</evidence>
<dbReference type="EMBL" id="FCQH01000008">
    <property type="protein sequence ID" value="CVK96637.1"/>
    <property type="molecule type" value="Genomic_DNA"/>
</dbReference>
<keyword evidence="25" id="KW-1185">Reference proteome</keyword>
<sequence>MSDEQVAVMVSYQILNKVGRWDMIFALLLVMFIVQSKRRGKTSILAAGGAKHNTQRAKSDNSRDFVKVMNDERKNCIVFYGSQTGTAESYAIQLAKEGKARFGLETMVANMEDYDYDMLDQLPNDKVAFFILATYGEGEPTDNAVNFYNFITNGNATFSQGSLLTHFQYAAFGLGNKTYEHYNAVVRSVTAALDALGSSRIGPVGEGDDGSGTTEEDFLSWKQEMWNALVSRMNLEEVESVYEPRYIVVESDVLTLESSEVYVGEPNEAHLTQGLKAQYGPYDSHNPYVARINASRDLISTKERTRRCIHVEVDIKGSGLTYETGDHLAVWPSNADQEVDRLLRVLGLQEKRHHIIKVQAVDSLTKAPFPTPTTYDSMMRYYLEISGPVSRQMLADLVPFAPDEDVKKRISAISSDKELFHSESHLSNLARLLERVGNGNPWSKIPLSLLIEGLPKLQHRYYSISSSPLVQLDVISITVAVQSELVQARQDEYHFCGVASSFLLAFHRNRIHEPQASNSSYDLTGPRRRFMGESIPIHIRHSSFRLPNDLSRPIIMIGPGTGVAPFRGFVQERAARRRNGNSIGQMVLFFGCRQKDEDFLYQEEWKAYESELEGKFKLITAFSREGAGKTYVQHRLKEAATEVYQLLEQDGHIYVCGDAARMAKDVGYTLAEIIAQGRGVGLTEAKAVLKDMRAENRYQEDVWA</sequence>
<dbReference type="CDD" id="cd06204">
    <property type="entry name" value="CYPOR"/>
    <property type="match status" value="1"/>
</dbReference>
<dbReference type="InterPro" id="IPR003097">
    <property type="entry name" value="CysJ-like_FAD-binding"/>
</dbReference>
<dbReference type="VEuPathDB" id="FungiDB:FMAN_10967"/>
<comment type="catalytic activity">
    <reaction evidence="19 20 21">
        <text>2 oxidized [cytochrome P450] + NADPH = 2 reduced [cytochrome P450] + NADP(+) + H(+)</text>
        <dbReference type="Rhea" id="RHEA:24040"/>
        <dbReference type="Rhea" id="RHEA-COMP:14627"/>
        <dbReference type="Rhea" id="RHEA-COMP:14628"/>
        <dbReference type="ChEBI" id="CHEBI:15378"/>
        <dbReference type="ChEBI" id="CHEBI:55376"/>
        <dbReference type="ChEBI" id="CHEBI:57783"/>
        <dbReference type="ChEBI" id="CHEBI:58349"/>
        <dbReference type="ChEBI" id="CHEBI:60344"/>
        <dbReference type="EC" id="1.6.2.4"/>
    </reaction>
</comment>
<evidence type="ECO:0000256" key="10">
    <source>
        <dbReference type="ARBA" id="ARBA00022955"/>
    </source>
</evidence>
<feature type="binding site" evidence="20">
    <location>
        <position position="209"/>
    </location>
    <ligand>
        <name>FMN</name>
        <dbReference type="ChEBI" id="CHEBI:58210"/>
    </ligand>
</feature>
<dbReference type="GO" id="GO:0050661">
    <property type="term" value="F:NADP binding"/>
    <property type="evidence" value="ECO:0007669"/>
    <property type="project" value="UniProtKB-UniRule"/>
</dbReference>
<evidence type="ECO:0000256" key="12">
    <source>
        <dbReference type="ARBA" id="ARBA00023002"/>
    </source>
</evidence>
<dbReference type="PANTHER" id="PTHR19384:SF17">
    <property type="entry name" value="NADPH--CYTOCHROME P450 REDUCTASE"/>
    <property type="match status" value="1"/>
</dbReference>
<comment type="cofactor">
    <cofactor evidence="20">
        <name>FMN</name>
        <dbReference type="ChEBI" id="CHEBI:58210"/>
    </cofactor>
    <text evidence="20">Binds 1 FMN per monomer.</text>
</comment>
<accession>A0A1L7TMX3</accession>
<keyword evidence="10 20" id="KW-0752">Steroid biosynthesis</keyword>
<dbReference type="SUPFAM" id="SSF63380">
    <property type="entry name" value="Riboflavin synthase domain-like"/>
    <property type="match status" value="1"/>
</dbReference>
<name>A0A1L7TMX3_FUSMA</name>
<dbReference type="AlphaFoldDB" id="A0A1L7TMX3"/>
<feature type="domain" description="FAD-binding FR-type" evidence="23">
    <location>
        <begin position="285"/>
        <end position="547"/>
    </location>
</feature>
<evidence type="ECO:0000256" key="11">
    <source>
        <dbReference type="ARBA" id="ARBA00022989"/>
    </source>
</evidence>
<keyword evidence="1 20" id="KW-1003">Cell membrane</keyword>
<gene>
    <name evidence="20" type="primary">cprA</name>
    <name evidence="24" type="ORF">FMAN_10967</name>
</gene>
<dbReference type="GO" id="GO:0005741">
    <property type="term" value="C:mitochondrial outer membrane"/>
    <property type="evidence" value="ECO:0007669"/>
    <property type="project" value="UniProtKB-SubCell"/>
</dbReference>
<evidence type="ECO:0000259" key="22">
    <source>
        <dbReference type="PROSITE" id="PS50902"/>
    </source>
</evidence>
<dbReference type="SUPFAM" id="SSF52218">
    <property type="entry name" value="Flavoproteins"/>
    <property type="match status" value="1"/>
</dbReference>
<keyword evidence="14 20" id="KW-0443">Lipid metabolism</keyword>
<dbReference type="InterPro" id="IPR023173">
    <property type="entry name" value="NADPH_Cyt_P450_Rdtase_alpha"/>
</dbReference>
<evidence type="ECO:0000256" key="4">
    <source>
        <dbReference type="ARBA" id="ARBA00022643"/>
    </source>
</evidence>
<dbReference type="EC" id="1.6.2.4" evidence="20 21"/>
<dbReference type="FunFam" id="1.20.990.10:FF:000009">
    <property type="entry name" value="NADPH--cytochrome P450 reductase"/>
    <property type="match status" value="1"/>
</dbReference>
<evidence type="ECO:0000313" key="25">
    <source>
        <dbReference type="Proteomes" id="UP000184255"/>
    </source>
</evidence>
<keyword evidence="11" id="KW-1133">Transmembrane helix</keyword>
<dbReference type="InterPro" id="IPR001433">
    <property type="entry name" value="OxRdtase_FAD/NAD-bd"/>
</dbReference>
<dbReference type="Pfam" id="PF00667">
    <property type="entry name" value="FAD_binding_1"/>
    <property type="match status" value="1"/>
</dbReference>
<dbReference type="GO" id="GO:0006696">
    <property type="term" value="P:ergosterol biosynthetic process"/>
    <property type="evidence" value="ECO:0007669"/>
    <property type="project" value="UniProtKB-UniRule"/>
</dbReference>
<keyword evidence="18 20" id="KW-0753">Steroid metabolism</keyword>
<keyword evidence="15 20" id="KW-0496">Mitochondrion</keyword>
<dbReference type="GO" id="GO:0005886">
    <property type="term" value="C:plasma membrane"/>
    <property type="evidence" value="ECO:0007669"/>
    <property type="project" value="UniProtKB-SubCell"/>
</dbReference>
<dbReference type="PANTHER" id="PTHR19384">
    <property type="entry name" value="NITRIC OXIDE SYNTHASE-RELATED"/>
    <property type="match status" value="1"/>
</dbReference>
<comment type="caution">
    <text evidence="20">Lacks conserved residue(s) required for the propagation of feature annotation.</text>
</comment>
<dbReference type="Proteomes" id="UP000184255">
    <property type="component" value="Unassembled WGS sequence"/>
</dbReference>
<dbReference type="PRINTS" id="PR00371">
    <property type="entry name" value="FPNCR"/>
</dbReference>
<keyword evidence="16 20" id="KW-0472">Membrane</keyword>
<dbReference type="PIRSF" id="PIRSF000208">
    <property type="entry name" value="P450R"/>
    <property type="match status" value="1"/>
</dbReference>
<feature type="binding site" evidence="20">
    <location>
        <position position="665"/>
    </location>
    <ligand>
        <name>NADP(+)</name>
        <dbReference type="ChEBI" id="CHEBI:58349"/>
    </ligand>
</feature>
<dbReference type="PROSITE" id="PS51384">
    <property type="entry name" value="FAD_FR"/>
    <property type="match status" value="1"/>
</dbReference>
<evidence type="ECO:0000256" key="7">
    <source>
        <dbReference type="ARBA" id="ARBA00022824"/>
    </source>
</evidence>
<keyword evidence="6 20" id="KW-1000">Mitochondrion outer membrane</keyword>
<dbReference type="InterPro" id="IPR039261">
    <property type="entry name" value="FNR_nucleotide-bd"/>
</dbReference>
<comment type="similarity">
    <text evidence="20">In the N-terminal section; belongs to the flavodoxin family.</text>
</comment>
<dbReference type="InterPro" id="IPR001709">
    <property type="entry name" value="Flavoprot_Pyr_Nucl_cyt_Rdtase"/>
</dbReference>
<dbReference type="Gene3D" id="3.40.50.360">
    <property type="match status" value="1"/>
</dbReference>
<reference evidence="25" key="1">
    <citation type="journal article" date="2016" name="Genome Biol. Evol.">
        <title>Comparative 'omics' of the Fusarium fujikuroi species complex highlights differences in genetic potential and metabolite synthesis.</title>
        <authorList>
            <person name="Niehaus E.-M."/>
            <person name="Muensterkoetter M."/>
            <person name="Proctor R.H."/>
            <person name="Brown D.W."/>
            <person name="Sharon A."/>
            <person name="Idan Y."/>
            <person name="Oren-Young L."/>
            <person name="Sieber C.M."/>
            <person name="Novak O."/>
            <person name="Pencik A."/>
            <person name="Tarkowska D."/>
            <person name="Hromadova K."/>
            <person name="Freeman S."/>
            <person name="Maymon M."/>
            <person name="Elazar M."/>
            <person name="Youssef S.A."/>
            <person name="El-Shabrawy E.S.M."/>
            <person name="Shalaby A.B.A."/>
            <person name="Houterman P."/>
            <person name="Brock N.L."/>
            <person name="Burkhardt I."/>
            <person name="Tsavkelova E.A."/>
            <person name="Dickschat J.S."/>
            <person name="Galuszka P."/>
            <person name="Gueldener U."/>
            <person name="Tudzynski B."/>
        </authorList>
    </citation>
    <scope>NUCLEOTIDE SEQUENCE [LARGE SCALE GENOMIC DNA]</scope>
    <source>
        <strain evidence="25">MRC7560</strain>
    </source>
</reference>
<keyword evidence="13 20" id="KW-0756">Sterol biosynthesis</keyword>
<evidence type="ECO:0000256" key="20">
    <source>
        <dbReference type="HAMAP-Rule" id="MF_03212"/>
    </source>
</evidence>
<dbReference type="FunFam" id="3.40.50.360:FF:000024">
    <property type="entry name" value="NADPH--cytochrome P450 reductase"/>
    <property type="match status" value="1"/>
</dbReference>
<dbReference type="GO" id="GO:0003958">
    <property type="term" value="F:NADPH-hemoprotein reductase activity"/>
    <property type="evidence" value="ECO:0007669"/>
    <property type="project" value="UniProtKB-UniRule"/>
</dbReference>
<evidence type="ECO:0000256" key="2">
    <source>
        <dbReference type="ARBA" id="ARBA00022516"/>
    </source>
</evidence>
<evidence type="ECO:0000256" key="17">
    <source>
        <dbReference type="ARBA" id="ARBA00023166"/>
    </source>
</evidence>
<evidence type="ECO:0000256" key="18">
    <source>
        <dbReference type="ARBA" id="ARBA00023221"/>
    </source>
</evidence>
<dbReference type="PROSITE" id="PS50902">
    <property type="entry name" value="FLAVODOXIN_LIKE"/>
    <property type="match status" value="1"/>
</dbReference>
<protein>
    <recommendedName>
        <fullName evidence="20 21">NADPH--cytochrome P450 reductase</fullName>
        <shortName evidence="20">CPR</shortName>
        <shortName evidence="20">P450R</shortName>
        <ecNumber evidence="20 21">1.6.2.4</ecNumber>
    </recommendedName>
</protein>
<evidence type="ECO:0000256" key="13">
    <source>
        <dbReference type="ARBA" id="ARBA00023011"/>
    </source>
</evidence>
<dbReference type="GO" id="GO:0050660">
    <property type="term" value="F:flavin adenine dinucleotide binding"/>
    <property type="evidence" value="ECO:0007669"/>
    <property type="project" value="UniProtKB-UniRule"/>
</dbReference>
<proteinExistence type="inferred from homology"/>
<feature type="binding site" evidence="20">
    <location>
        <begin position="629"/>
        <end position="633"/>
    </location>
    <ligand>
        <name>NADP(+)</name>
        <dbReference type="ChEBI" id="CHEBI:58349"/>
    </ligand>
</feature>
<evidence type="ECO:0000256" key="1">
    <source>
        <dbReference type="ARBA" id="ARBA00022475"/>
    </source>
</evidence>
<evidence type="ECO:0000256" key="3">
    <source>
        <dbReference type="ARBA" id="ARBA00022630"/>
    </source>
</evidence>
<comment type="cofactor">
    <cofactor evidence="20">
        <name>FAD</name>
        <dbReference type="ChEBI" id="CHEBI:57692"/>
    </cofactor>
    <text evidence="20">Binds 1 FAD per monomer.</text>
</comment>
<evidence type="ECO:0000256" key="14">
    <source>
        <dbReference type="ARBA" id="ARBA00023098"/>
    </source>
</evidence>
<organism evidence="24 25">
    <name type="scientific">Fusarium mangiferae</name>
    <name type="common">Mango malformation disease fungus</name>
    <dbReference type="NCBI Taxonomy" id="192010"/>
    <lineage>
        <taxon>Eukaryota</taxon>
        <taxon>Fungi</taxon>
        <taxon>Dikarya</taxon>
        <taxon>Ascomycota</taxon>
        <taxon>Pezizomycotina</taxon>
        <taxon>Sordariomycetes</taxon>
        <taxon>Hypocreomycetidae</taxon>
        <taxon>Hypocreales</taxon>
        <taxon>Nectriaceae</taxon>
        <taxon>Fusarium</taxon>
        <taxon>Fusarium fujikuroi species complex</taxon>
    </lineage>
</organism>